<dbReference type="OrthoDB" id="756873at2"/>
<reference evidence="2 3" key="1">
    <citation type="submission" date="2018-06" db="EMBL/GenBank/DDBJ databases">
        <title>Genomic Encyclopedia of Archaeal and Bacterial Type Strains, Phase II (KMG-II): from individual species to whole genera.</title>
        <authorList>
            <person name="Goeker M."/>
        </authorList>
    </citation>
    <scope>NUCLEOTIDE SEQUENCE [LARGE SCALE GENOMIC DNA]</scope>
    <source>
        <strain evidence="2 3">DSM 12408</strain>
    </source>
</reference>
<comment type="caution">
    <text evidence="2">The sequence shown here is derived from an EMBL/GenBank/DDBJ whole genome shotgun (WGS) entry which is preliminary data.</text>
</comment>
<keyword evidence="3" id="KW-1185">Reference proteome</keyword>
<proteinExistence type="predicted"/>
<dbReference type="STRING" id="49280.A9996_18740"/>
<evidence type="ECO:0000313" key="2">
    <source>
        <dbReference type="EMBL" id="RAJ25140.1"/>
    </source>
</evidence>
<evidence type="ECO:0000256" key="1">
    <source>
        <dbReference type="SAM" id="SignalP"/>
    </source>
</evidence>
<dbReference type="Proteomes" id="UP000248987">
    <property type="component" value="Unassembled WGS sequence"/>
</dbReference>
<feature type="chain" id="PRO_5030025358" evidence="1">
    <location>
        <begin position="19"/>
        <end position="240"/>
    </location>
</feature>
<keyword evidence="1" id="KW-0732">Signal</keyword>
<protein>
    <submittedName>
        <fullName evidence="2">Uncharacterized protein</fullName>
    </submittedName>
</protein>
<dbReference type="RefSeq" id="WP_066438932.1">
    <property type="nucleotide sequence ID" value="NZ_LZRN01000080.1"/>
</dbReference>
<sequence>MKNLVTALAFLATFLAKGQTNPNFDFNFETKWIKNENYTTIFYTVNDTIKTEIGRMNNTVQIEDGFITQSMILKSKMFKNDFIDITTCHATTLKPVFHSSFNDQRIITVAYNQGINAIYKSLNDDKIKTYFQPIKENISFIESSQYQNAVMWLPLKEGYSQKIKTFNYDPNSETGFSEVQIRKVSSENYQTEKSGLRSVWKVIVIYGSKESVSVHYIDKEDRKLWKTEVNGGKVLIIREE</sequence>
<dbReference type="InterPro" id="IPR021457">
    <property type="entry name" value="DUF3108"/>
</dbReference>
<dbReference type="EMBL" id="QLLQ01000004">
    <property type="protein sequence ID" value="RAJ25140.1"/>
    <property type="molecule type" value="Genomic_DNA"/>
</dbReference>
<name>A0A1A7QNM7_9FLAO</name>
<evidence type="ECO:0000313" key="3">
    <source>
        <dbReference type="Proteomes" id="UP000248987"/>
    </source>
</evidence>
<gene>
    <name evidence="2" type="ORF">LX77_01441</name>
</gene>
<organism evidence="2 3">
    <name type="scientific">Gelidibacter algens</name>
    <dbReference type="NCBI Taxonomy" id="49280"/>
    <lineage>
        <taxon>Bacteria</taxon>
        <taxon>Pseudomonadati</taxon>
        <taxon>Bacteroidota</taxon>
        <taxon>Flavobacteriia</taxon>
        <taxon>Flavobacteriales</taxon>
        <taxon>Flavobacteriaceae</taxon>
        <taxon>Gelidibacter</taxon>
    </lineage>
</organism>
<dbReference type="Pfam" id="PF11306">
    <property type="entry name" value="DUF3108"/>
    <property type="match status" value="1"/>
</dbReference>
<dbReference type="AlphaFoldDB" id="A0A1A7QNM7"/>
<accession>A0A1A7QNM7</accession>
<feature type="signal peptide" evidence="1">
    <location>
        <begin position="1"/>
        <end position="18"/>
    </location>
</feature>